<feature type="region of interest" description="Disordered" evidence="1">
    <location>
        <begin position="289"/>
        <end position="325"/>
    </location>
</feature>
<dbReference type="Pfam" id="PF20150">
    <property type="entry name" value="2EXR"/>
    <property type="match status" value="1"/>
</dbReference>
<feature type="domain" description="2EXR" evidence="2">
    <location>
        <begin position="5"/>
        <end position="78"/>
    </location>
</feature>
<dbReference type="EMBL" id="JAQQWL010000010">
    <property type="protein sequence ID" value="KAK8054543.1"/>
    <property type="molecule type" value="Genomic_DNA"/>
</dbReference>
<dbReference type="Proteomes" id="UP001480595">
    <property type="component" value="Unassembled WGS sequence"/>
</dbReference>
<dbReference type="InterPro" id="IPR045518">
    <property type="entry name" value="2EXR"/>
</dbReference>
<dbReference type="RefSeq" id="XP_066713189.1">
    <property type="nucleotide sequence ID" value="XM_066861019.1"/>
</dbReference>
<keyword evidence="4" id="KW-1185">Reference proteome</keyword>
<reference evidence="3 4" key="1">
    <citation type="submission" date="2023-01" db="EMBL/GenBank/DDBJ databases">
        <title>Analysis of 21 Apiospora genomes using comparative genomics revels a genus with tremendous synthesis potential of carbohydrate active enzymes and secondary metabolites.</title>
        <authorList>
            <person name="Sorensen T."/>
        </authorList>
    </citation>
    <scope>NUCLEOTIDE SEQUENCE [LARGE SCALE GENOMIC DNA]</scope>
    <source>
        <strain evidence="3 4">CBS 135458</strain>
    </source>
</reference>
<proteinExistence type="predicted"/>
<name>A0ABR1U9B1_9PEZI</name>
<gene>
    <name evidence="3" type="ORF">PG994_009610</name>
</gene>
<sequence>MASSFHLFPRLPTELQLMIWEEAAQGDRRYVLLDAASHFHHWTRRAAMGLTPTPNLRRRPLLEISHAARTVALRYCPVRLDVWARPPHMLEDGTRVGLDTPDMERRRLLRAYERQDHAAEILGRLDGEWTRTAEGHQLVCMHLSPEAQEIIRDAASNNPSAKEIPTRVHRAYQSLLRRPGLYIWACDPWHRPHTDPVVPTTKRGVIYIDPERDTFVTLSVKRVERVDREVRCDPLLHAQRFIALGGDFPDSETLYHAAPLSKALTPATDLRHVPRRALQIKAYYNVYHEPNDNPQKARSLASNLPQRSVDPDPNGRRHRRRSDDVDPAAVFHHRLREDMYGLEFCHGTYVDYTTGEPAAILRDLCAGRDLMAHEVWGQRATGRRIPANSSQSYLA</sequence>
<dbReference type="GeneID" id="92094082"/>
<protein>
    <recommendedName>
        <fullName evidence="2">2EXR domain-containing protein</fullName>
    </recommendedName>
</protein>
<evidence type="ECO:0000313" key="4">
    <source>
        <dbReference type="Proteomes" id="UP001480595"/>
    </source>
</evidence>
<evidence type="ECO:0000256" key="1">
    <source>
        <dbReference type="SAM" id="MobiDB-lite"/>
    </source>
</evidence>
<feature type="compositionally biased region" description="Polar residues" evidence="1">
    <location>
        <begin position="292"/>
        <end position="306"/>
    </location>
</feature>
<comment type="caution">
    <text evidence="3">The sequence shown here is derived from an EMBL/GenBank/DDBJ whole genome shotgun (WGS) entry which is preliminary data.</text>
</comment>
<organism evidence="3 4">
    <name type="scientific">Apiospora phragmitis</name>
    <dbReference type="NCBI Taxonomy" id="2905665"/>
    <lineage>
        <taxon>Eukaryota</taxon>
        <taxon>Fungi</taxon>
        <taxon>Dikarya</taxon>
        <taxon>Ascomycota</taxon>
        <taxon>Pezizomycotina</taxon>
        <taxon>Sordariomycetes</taxon>
        <taxon>Xylariomycetidae</taxon>
        <taxon>Amphisphaeriales</taxon>
        <taxon>Apiosporaceae</taxon>
        <taxon>Apiospora</taxon>
    </lineage>
</organism>
<evidence type="ECO:0000313" key="3">
    <source>
        <dbReference type="EMBL" id="KAK8054543.1"/>
    </source>
</evidence>
<evidence type="ECO:0000259" key="2">
    <source>
        <dbReference type="Pfam" id="PF20150"/>
    </source>
</evidence>
<accession>A0ABR1U9B1</accession>